<feature type="domain" description="Ionotropic glutamate receptor L-glutamate and glycine-binding" evidence="30">
    <location>
        <begin position="445"/>
        <end position="506"/>
    </location>
</feature>
<keyword evidence="32" id="KW-1185">Reference proteome</keyword>
<keyword evidence="7" id="KW-0106">Calcium</keyword>
<dbReference type="InterPro" id="IPR001828">
    <property type="entry name" value="ANF_lig-bd_rcpt"/>
</dbReference>
<feature type="binding site" evidence="23">
    <location>
        <position position="522"/>
    </location>
    <ligand>
        <name>L-glutamate</name>
        <dbReference type="ChEBI" id="CHEBI:29985"/>
    </ligand>
</feature>
<evidence type="ECO:0000256" key="24">
    <source>
        <dbReference type="PIRSR" id="PIRSR601508-2"/>
    </source>
</evidence>
<evidence type="ECO:0000313" key="32">
    <source>
        <dbReference type="Proteomes" id="UP000838412"/>
    </source>
</evidence>
<evidence type="ECO:0000256" key="12">
    <source>
        <dbReference type="ARBA" id="ARBA00023136"/>
    </source>
</evidence>
<evidence type="ECO:0000256" key="14">
    <source>
        <dbReference type="ARBA" id="ARBA00023170"/>
    </source>
</evidence>
<keyword evidence="15" id="KW-0325">Glycoprotein</keyword>
<dbReference type="SUPFAM" id="SSF53850">
    <property type="entry name" value="Periplasmic binding protein-like II"/>
    <property type="match status" value="1"/>
</dbReference>
<feature type="binding site" evidence="23">
    <location>
        <position position="732"/>
    </location>
    <ligand>
        <name>L-glutamate</name>
        <dbReference type="ChEBI" id="CHEBI:29985"/>
    </ligand>
</feature>
<dbReference type="GO" id="GO:0045211">
    <property type="term" value="C:postsynaptic membrane"/>
    <property type="evidence" value="ECO:0007669"/>
    <property type="project" value="UniProtKB-SubCell"/>
</dbReference>
<evidence type="ECO:0000256" key="4">
    <source>
        <dbReference type="ARBA" id="ARBA00022723"/>
    </source>
</evidence>
<evidence type="ECO:0000313" key="31">
    <source>
        <dbReference type="EMBL" id="CAH1273432.1"/>
    </source>
</evidence>
<keyword evidence="14" id="KW-0675">Receptor</keyword>
<dbReference type="FunFam" id="3.40.190.10:FF:000009">
    <property type="entry name" value="Putative glutamate receptor ionotropic NMDA 2B"/>
    <property type="match status" value="1"/>
</dbReference>
<keyword evidence="2" id="KW-1003">Cell membrane</keyword>
<feature type="disulfide bond" evidence="25">
    <location>
        <begin position="746"/>
        <end position="799"/>
    </location>
</feature>
<evidence type="ECO:0000256" key="11">
    <source>
        <dbReference type="ARBA" id="ARBA00023065"/>
    </source>
</evidence>
<feature type="transmembrane region" description="Helical" evidence="27">
    <location>
        <begin position="559"/>
        <end position="580"/>
    </location>
</feature>
<keyword evidence="4" id="KW-0479">Metal-binding</keyword>
<dbReference type="Pfam" id="PF00060">
    <property type="entry name" value="Lig_chan"/>
    <property type="match status" value="1"/>
</dbReference>
<evidence type="ECO:0000256" key="7">
    <source>
        <dbReference type="ARBA" id="ARBA00022837"/>
    </source>
</evidence>
<dbReference type="OrthoDB" id="5984008at2759"/>
<feature type="region of interest" description="Disordered" evidence="26">
    <location>
        <begin position="978"/>
        <end position="1016"/>
    </location>
</feature>
<comment type="subcellular location">
    <subcellularLocation>
        <location evidence="20">Postsynaptic cell membrane</location>
    </subcellularLocation>
    <subcellularLocation>
        <location evidence="19">Synaptic cell membrane</location>
        <topology evidence="19">Multi-pass membrane protein</topology>
    </subcellularLocation>
</comment>
<dbReference type="GO" id="GO:0046872">
    <property type="term" value="F:metal ion binding"/>
    <property type="evidence" value="ECO:0007669"/>
    <property type="project" value="UniProtKB-KW"/>
</dbReference>
<feature type="site" description="Crucial to convey clamshell closure to channel opening" evidence="24">
    <location>
        <position position="663"/>
    </location>
</feature>
<feature type="transmembrane region" description="Helical" evidence="27">
    <location>
        <begin position="626"/>
        <end position="648"/>
    </location>
</feature>
<dbReference type="InterPro" id="IPR001508">
    <property type="entry name" value="Iono_Glu_rcpt_met"/>
</dbReference>
<dbReference type="PRINTS" id="PR00177">
    <property type="entry name" value="NMDARECEPTOR"/>
</dbReference>
<dbReference type="Gene3D" id="3.40.50.2300">
    <property type="match status" value="2"/>
</dbReference>
<feature type="binding site" evidence="23">
    <location>
        <position position="690"/>
    </location>
    <ligand>
        <name>L-glutamate</name>
        <dbReference type="ChEBI" id="CHEBI:29985"/>
    </ligand>
</feature>
<feature type="signal peptide" evidence="28">
    <location>
        <begin position="1"/>
        <end position="28"/>
    </location>
</feature>
<feature type="transmembrane region" description="Helical" evidence="27">
    <location>
        <begin position="820"/>
        <end position="842"/>
    </location>
</feature>
<dbReference type="AlphaFoldDB" id="A0A8K0EY99"/>
<reference evidence="31" key="1">
    <citation type="submission" date="2022-01" db="EMBL/GenBank/DDBJ databases">
        <authorList>
            <person name="Braso-Vives M."/>
        </authorList>
    </citation>
    <scope>NUCLEOTIDE SEQUENCE</scope>
</reference>
<dbReference type="FunFam" id="3.40.190.10:FF:000007">
    <property type="entry name" value="Putative glutamate receptor ionotropic NMDA 2B"/>
    <property type="match status" value="1"/>
</dbReference>
<dbReference type="InterPro" id="IPR019594">
    <property type="entry name" value="Glu/Gly-bd"/>
</dbReference>
<keyword evidence="11" id="KW-0406">Ion transport</keyword>
<evidence type="ECO:0000256" key="20">
    <source>
        <dbReference type="ARBA" id="ARBA00034100"/>
    </source>
</evidence>
<dbReference type="SMART" id="SM00918">
    <property type="entry name" value="Lig_chan-Glu_bd"/>
    <property type="match status" value="1"/>
</dbReference>
<comment type="catalytic activity">
    <reaction evidence="21">
        <text>K(+)(in) = K(+)(out)</text>
        <dbReference type="Rhea" id="RHEA:29463"/>
        <dbReference type="ChEBI" id="CHEBI:29103"/>
    </reaction>
</comment>
<evidence type="ECO:0000256" key="2">
    <source>
        <dbReference type="ARBA" id="ARBA00022475"/>
    </source>
</evidence>
<keyword evidence="16" id="KW-0628">Postsynaptic cell membrane</keyword>
<dbReference type="Gene3D" id="3.40.190.10">
    <property type="entry name" value="Periplasmic binding protein-like II"/>
    <property type="match status" value="2"/>
</dbReference>
<sequence length="1016" mass="113070">MKRMEMMSRKGANFAAFFLVVWTFLARAQDNGTLWMEKTLTLAAILESEEEITAFLEGVRTQGPIRGNDVAVVSMVANNSNPMGTMVWACDEAVPRGPDAILFAGGHDTSLLSARYVMMVAKYLDIPVISAYRGMSGVVARQEELPNFVHLGVSVDQEYSALMSILKYFFLTRFSIITTLHTGHKAFIRYFQEQTEKEGDAWGVEGVLTLDLDSMEMMDLYMSLARDITSSIILLYCTKQEATVLLPAAEFVGKFMENSVWIVPEIVIGDLDSALSAPYEYPVGLLGIKYESPSYSTRKMTLDGLSVYRTAMEKYLAKGDVLDTFMSDTCWNYTTRTKSDSLSFKDFLQNASIPERDIQFGADGFVDSPNFAILNLASTGTWQRVGSIIMNRISLNGIIWPGNSYLPPRPVVQRHLKVVTIEEEPFVIVTDLHPVTGDCIKAALPCTKFDSHGQEEDKCCTGFCMDMLEQLKDDAWFTVEIYVVADGRHGTVQSGHWNGVIGDLINGTADMAVGSLTITEERLEAVDFSVPFIETGLKVLVAKKKGVVSPSAFLEPYDATLWIIIAVLIINVITCALWLFEKSRPGQAEHPQKDPSKRFAPFHALWLLWTLLFNNTMPLIRVPKGLASKFMVCVWAMFSTIFIASYTANLAAFMIQEQVSEKITGLTDPRFQRPEEFQPSFKFGSVVGTSMEMKIRDNYPRMYSYMQKFNTRSAKEAVEALKKRELDSFIYDAVVLEYLAGKDDGCNLVTVGNVFASTGYGVAFPKGSQWKSTIDLLILSYNDNGYLDMFKSQWVEGLCSRKQELEKNTHRLAIENCSGVFILLLAAIALSLVIFCLEHIVYKYLVFIGKWPILSDSEIPPSPVYENVQGTGSLRINGAERVVVTEHKVVAHVGDVFDDECPGCQVAQEQIHALSSQVRHGNEQLRKAFTRLGELEGDGSTNREVAPEVLNVHKLVNEDVTARVPEQPGAPMSLHDVVQQLTGGDGAEDEGSSHEYENSSQADSSCPETAKHTNED</sequence>
<organism evidence="31 32">
    <name type="scientific">Branchiostoma lanceolatum</name>
    <name type="common">Common lancelet</name>
    <name type="synonym">Amphioxus lanceolatum</name>
    <dbReference type="NCBI Taxonomy" id="7740"/>
    <lineage>
        <taxon>Eukaryota</taxon>
        <taxon>Metazoa</taxon>
        <taxon>Chordata</taxon>
        <taxon>Cephalochordata</taxon>
        <taxon>Leptocardii</taxon>
        <taxon>Amphioxiformes</taxon>
        <taxon>Branchiostomatidae</taxon>
        <taxon>Branchiostoma</taxon>
    </lineage>
</organism>
<evidence type="ECO:0000256" key="5">
    <source>
        <dbReference type="ARBA" id="ARBA00022729"/>
    </source>
</evidence>
<dbReference type="Pfam" id="PF01094">
    <property type="entry name" value="ANF_receptor"/>
    <property type="match status" value="1"/>
</dbReference>
<keyword evidence="6" id="KW-0862">Zinc</keyword>
<dbReference type="EMBL" id="OV696694">
    <property type="protein sequence ID" value="CAH1273432.1"/>
    <property type="molecule type" value="Genomic_DNA"/>
</dbReference>
<feature type="chain" id="PRO_5035476479" evidence="28">
    <location>
        <begin position="29"/>
        <end position="1016"/>
    </location>
</feature>
<evidence type="ECO:0000256" key="22">
    <source>
        <dbReference type="ARBA" id="ARBA00036634"/>
    </source>
</evidence>
<evidence type="ECO:0000256" key="21">
    <source>
        <dbReference type="ARBA" id="ARBA00034430"/>
    </source>
</evidence>
<keyword evidence="1" id="KW-0813">Transport</keyword>
<evidence type="ECO:0000256" key="10">
    <source>
        <dbReference type="ARBA" id="ARBA00023018"/>
    </source>
</evidence>
<dbReference type="Proteomes" id="UP000838412">
    <property type="component" value="Chromosome 9"/>
</dbReference>
<dbReference type="GO" id="GO:0004972">
    <property type="term" value="F:NMDA glutamate receptor activity"/>
    <property type="evidence" value="ECO:0007669"/>
    <property type="project" value="UniProtKB-ARBA"/>
</dbReference>
<evidence type="ECO:0000256" key="6">
    <source>
        <dbReference type="ARBA" id="ARBA00022833"/>
    </source>
</evidence>
<keyword evidence="5 28" id="KW-0732">Signal</keyword>
<keyword evidence="17" id="KW-1071">Ligand-gated ion channel</keyword>
<keyword evidence="9 27" id="KW-1133">Transmembrane helix</keyword>
<dbReference type="PANTHER" id="PTHR18966">
    <property type="entry name" value="IONOTROPIC GLUTAMATE RECEPTOR"/>
    <property type="match status" value="1"/>
</dbReference>
<evidence type="ECO:0000256" key="27">
    <source>
        <dbReference type="SAM" id="Phobius"/>
    </source>
</evidence>
<evidence type="ECO:0000256" key="23">
    <source>
        <dbReference type="PIRSR" id="PIRSR601508-1"/>
    </source>
</evidence>
<keyword evidence="13 25" id="KW-1015">Disulfide bond</keyword>
<evidence type="ECO:0000259" key="29">
    <source>
        <dbReference type="SMART" id="SM00079"/>
    </source>
</evidence>
<evidence type="ECO:0000256" key="15">
    <source>
        <dbReference type="ARBA" id="ARBA00023180"/>
    </source>
</evidence>
<evidence type="ECO:0000256" key="28">
    <source>
        <dbReference type="SAM" id="SignalP"/>
    </source>
</evidence>
<feature type="binding site" evidence="23">
    <location>
        <position position="517"/>
    </location>
    <ligand>
        <name>L-glutamate</name>
        <dbReference type="ChEBI" id="CHEBI:29985"/>
    </ligand>
</feature>
<name>A0A8K0EY99_BRALA</name>
<dbReference type="InterPro" id="IPR028082">
    <property type="entry name" value="Peripla_BP_I"/>
</dbReference>
<dbReference type="SMART" id="SM00079">
    <property type="entry name" value="PBPe"/>
    <property type="match status" value="1"/>
</dbReference>
<accession>A0A8K0EY99</accession>
<evidence type="ECO:0000256" key="19">
    <source>
        <dbReference type="ARBA" id="ARBA00034099"/>
    </source>
</evidence>
<keyword evidence="12 27" id="KW-0472">Membrane</keyword>
<keyword evidence="10" id="KW-0770">Synapse</keyword>
<evidence type="ECO:0000256" key="25">
    <source>
        <dbReference type="PIRSR" id="PIRSR601508-3"/>
    </source>
</evidence>
<feature type="compositionally biased region" description="Polar residues" evidence="26">
    <location>
        <begin position="998"/>
        <end position="1007"/>
    </location>
</feature>
<evidence type="ECO:0000256" key="3">
    <source>
        <dbReference type="ARBA" id="ARBA00022692"/>
    </source>
</evidence>
<dbReference type="SUPFAM" id="SSF53822">
    <property type="entry name" value="Periplasmic binding protein-like I"/>
    <property type="match status" value="1"/>
</dbReference>
<evidence type="ECO:0000256" key="8">
    <source>
        <dbReference type="ARBA" id="ARBA00022842"/>
    </source>
</evidence>
<evidence type="ECO:0000256" key="17">
    <source>
        <dbReference type="ARBA" id="ARBA00023286"/>
    </source>
</evidence>
<gene>
    <name evidence="31" type="primary">GRIN2A</name>
    <name evidence="31" type="ORF">BLAG_LOCUS24788</name>
</gene>
<proteinExistence type="predicted"/>
<evidence type="ECO:0000256" key="18">
    <source>
        <dbReference type="ARBA" id="ARBA00023303"/>
    </source>
</evidence>
<keyword evidence="18" id="KW-0407">Ion channel</keyword>
<evidence type="ECO:0000256" key="9">
    <source>
        <dbReference type="ARBA" id="ARBA00022989"/>
    </source>
</evidence>
<feature type="transmembrane region" description="Helical" evidence="27">
    <location>
        <begin position="600"/>
        <end position="620"/>
    </location>
</feature>
<evidence type="ECO:0000256" key="1">
    <source>
        <dbReference type="ARBA" id="ARBA00022448"/>
    </source>
</evidence>
<evidence type="ECO:0000259" key="30">
    <source>
        <dbReference type="SMART" id="SM00918"/>
    </source>
</evidence>
<keyword evidence="3 27" id="KW-0812">Transmembrane</keyword>
<dbReference type="InterPro" id="IPR015683">
    <property type="entry name" value="Ionotropic_Glu_rcpt"/>
</dbReference>
<protein>
    <submittedName>
        <fullName evidence="31">GRIN2A protein</fullName>
    </submittedName>
</protein>
<feature type="domain" description="Ionotropic glutamate receptor C-terminal" evidence="29">
    <location>
        <begin position="415"/>
        <end position="797"/>
    </location>
</feature>
<evidence type="ECO:0000256" key="13">
    <source>
        <dbReference type="ARBA" id="ARBA00023157"/>
    </source>
</evidence>
<dbReference type="InterPro" id="IPR001320">
    <property type="entry name" value="Iontro_rcpt_C"/>
</dbReference>
<evidence type="ECO:0000256" key="16">
    <source>
        <dbReference type="ARBA" id="ARBA00023257"/>
    </source>
</evidence>
<dbReference type="Pfam" id="PF10613">
    <property type="entry name" value="Lig_chan-Glu_bd"/>
    <property type="match status" value="1"/>
</dbReference>
<keyword evidence="8" id="KW-0460">Magnesium</keyword>
<evidence type="ECO:0000256" key="26">
    <source>
        <dbReference type="SAM" id="MobiDB-lite"/>
    </source>
</evidence>
<comment type="catalytic activity">
    <reaction evidence="22">
        <text>Ca(2+)(in) = Ca(2+)(out)</text>
        <dbReference type="Rhea" id="RHEA:29671"/>
        <dbReference type="ChEBI" id="CHEBI:29108"/>
    </reaction>
</comment>